<feature type="compositionally biased region" description="Low complexity" evidence="1">
    <location>
        <begin position="133"/>
        <end position="143"/>
    </location>
</feature>
<evidence type="ECO:0000313" key="3">
    <source>
        <dbReference type="Proteomes" id="UP000631114"/>
    </source>
</evidence>
<dbReference type="AlphaFoldDB" id="A0A835HTH4"/>
<organism evidence="2 3">
    <name type="scientific">Coptis chinensis</name>
    <dbReference type="NCBI Taxonomy" id="261450"/>
    <lineage>
        <taxon>Eukaryota</taxon>
        <taxon>Viridiplantae</taxon>
        <taxon>Streptophyta</taxon>
        <taxon>Embryophyta</taxon>
        <taxon>Tracheophyta</taxon>
        <taxon>Spermatophyta</taxon>
        <taxon>Magnoliopsida</taxon>
        <taxon>Ranunculales</taxon>
        <taxon>Ranunculaceae</taxon>
        <taxon>Coptidoideae</taxon>
        <taxon>Coptis</taxon>
    </lineage>
</organism>
<name>A0A835HTH4_9MAGN</name>
<dbReference type="Proteomes" id="UP000631114">
    <property type="component" value="Unassembled WGS sequence"/>
</dbReference>
<sequence length="159" mass="17307">MDTTAVSYNQNQLWNENHLDMMGLDAPDLAGLEENLRVFSHCNFNEHSVSALTNMGMNISPYCEMVDHQFEAESGDDVRSSSICNTYFTGSKEPSAGVSNGFILKKGDADNLLDAMVSYMCDASGDIASVRSNSIRSPTSSSRQIAASCQTQQSQSGWI</sequence>
<comment type="caution">
    <text evidence="2">The sequence shown here is derived from an EMBL/GenBank/DDBJ whole genome shotgun (WGS) entry which is preliminary data.</text>
</comment>
<protein>
    <submittedName>
        <fullName evidence="2">Uncharacterized protein</fullName>
    </submittedName>
</protein>
<accession>A0A835HTH4</accession>
<proteinExistence type="predicted"/>
<keyword evidence="3" id="KW-1185">Reference proteome</keyword>
<reference evidence="2 3" key="1">
    <citation type="submission" date="2020-10" db="EMBL/GenBank/DDBJ databases">
        <title>The Coptis chinensis genome and diversification of protoberbering-type alkaloids.</title>
        <authorList>
            <person name="Wang B."/>
            <person name="Shu S."/>
            <person name="Song C."/>
            <person name="Liu Y."/>
        </authorList>
    </citation>
    <scope>NUCLEOTIDE SEQUENCE [LARGE SCALE GENOMIC DNA]</scope>
    <source>
        <strain evidence="2">HL-2020</strain>
        <tissue evidence="2">Leaf</tissue>
    </source>
</reference>
<evidence type="ECO:0000313" key="2">
    <source>
        <dbReference type="EMBL" id="KAF9604369.1"/>
    </source>
</evidence>
<evidence type="ECO:0000256" key="1">
    <source>
        <dbReference type="SAM" id="MobiDB-lite"/>
    </source>
</evidence>
<dbReference type="EMBL" id="JADFTS010000005">
    <property type="protein sequence ID" value="KAF9604369.1"/>
    <property type="molecule type" value="Genomic_DNA"/>
</dbReference>
<gene>
    <name evidence="2" type="ORF">IFM89_006376</name>
</gene>
<dbReference type="OrthoDB" id="778365at2759"/>
<feature type="region of interest" description="Disordered" evidence="1">
    <location>
        <begin position="133"/>
        <end position="159"/>
    </location>
</feature>
<feature type="compositionally biased region" description="Polar residues" evidence="1">
    <location>
        <begin position="144"/>
        <end position="159"/>
    </location>
</feature>